<dbReference type="RefSeq" id="WP_224827304.1">
    <property type="nucleotide sequence ID" value="NZ_JAIVEF010000001.1"/>
</dbReference>
<keyword evidence="6" id="KW-1185">Reference proteome</keyword>
<organism evidence="5 6">
    <name type="scientific">Saliphagus infecundisoli</name>
    <dbReference type="NCBI Taxonomy" id="1849069"/>
    <lineage>
        <taxon>Archaea</taxon>
        <taxon>Methanobacteriati</taxon>
        <taxon>Methanobacteriota</taxon>
        <taxon>Stenosarchaea group</taxon>
        <taxon>Halobacteria</taxon>
        <taxon>Halobacteriales</taxon>
        <taxon>Natrialbaceae</taxon>
        <taxon>Saliphagus</taxon>
    </lineage>
</organism>
<protein>
    <submittedName>
        <fullName evidence="5">Helix-turn-helix domain-containing protein</fullName>
    </submittedName>
</protein>
<feature type="domain" description="HTH bat-type" evidence="3">
    <location>
        <begin position="162"/>
        <end position="213"/>
    </location>
</feature>
<dbReference type="AlphaFoldDB" id="A0ABD5QFW0"/>
<feature type="domain" description="HVO-0513-like N-terminal" evidence="4">
    <location>
        <begin position="16"/>
        <end position="151"/>
    </location>
</feature>
<dbReference type="Pfam" id="PF24278">
    <property type="entry name" value="HVO_0513_N"/>
    <property type="match status" value="1"/>
</dbReference>
<dbReference type="InterPro" id="IPR007050">
    <property type="entry name" value="HTH_bacterioopsin"/>
</dbReference>
<keyword evidence="1" id="KW-0805">Transcription regulation</keyword>
<evidence type="ECO:0000313" key="5">
    <source>
        <dbReference type="EMBL" id="MFC4988540.1"/>
    </source>
</evidence>
<dbReference type="Proteomes" id="UP001595925">
    <property type="component" value="Unassembled WGS sequence"/>
</dbReference>
<accession>A0ABD5QFW0</accession>
<proteinExistence type="predicted"/>
<evidence type="ECO:0000313" key="6">
    <source>
        <dbReference type="Proteomes" id="UP001595925"/>
    </source>
</evidence>
<name>A0ABD5QFW0_9EURY</name>
<evidence type="ECO:0000259" key="3">
    <source>
        <dbReference type="Pfam" id="PF04967"/>
    </source>
</evidence>
<dbReference type="PANTHER" id="PTHR34236">
    <property type="entry name" value="DIMETHYL SULFOXIDE REDUCTASE TRANSCRIPTIONAL ACTIVATOR"/>
    <property type="match status" value="1"/>
</dbReference>
<dbReference type="InterPro" id="IPR056493">
    <property type="entry name" value="HVO_0513_N"/>
</dbReference>
<dbReference type="Pfam" id="PF04967">
    <property type="entry name" value="HTH_10"/>
    <property type="match status" value="1"/>
</dbReference>
<dbReference type="PANTHER" id="PTHR34236:SF1">
    <property type="entry name" value="DIMETHYL SULFOXIDE REDUCTASE TRANSCRIPTIONAL ACTIVATOR"/>
    <property type="match status" value="1"/>
</dbReference>
<gene>
    <name evidence="5" type="ORF">ACFPFO_12360</name>
</gene>
<evidence type="ECO:0000259" key="4">
    <source>
        <dbReference type="Pfam" id="PF24278"/>
    </source>
</evidence>
<evidence type="ECO:0000256" key="1">
    <source>
        <dbReference type="ARBA" id="ARBA00023015"/>
    </source>
</evidence>
<evidence type="ECO:0000256" key="2">
    <source>
        <dbReference type="ARBA" id="ARBA00023163"/>
    </source>
</evidence>
<comment type="caution">
    <text evidence="5">The sequence shown here is derived from an EMBL/GenBank/DDBJ whole genome shotgun (WGS) entry which is preliminary data.</text>
</comment>
<sequence>MKYLDVHLSQPEQMLHPMQRFIREREVVRREELVAWNVAGREGVEYELFYTEADLDPYREAIEGVESVRWYDLTPIDDDAFYVYVCQETRTEDVRWRGAFAALNLLVVPPIVYDANADFSMTVVGSGTDLQAMMEGLPDEIGVTVRTIGEYDARSAPIGGELTDRQLEALSAGADLGYFEVPREAGVEDVADELGCAPSTAATLLQKGQARVVRRLVERRGHRS</sequence>
<keyword evidence="2" id="KW-0804">Transcription</keyword>
<dbReference type="EMBL" id="JBHSJG010000036">
    <property type="protein sequence ID" value="MFC4988540.1"/>
    <property type="molecule type" value="Genomic_DNA"/>
</dbReference>
<reference evidence="5 6" key="1">
    <citation type="journal article" date="2019" name="Int. J. Syst. Evol. Microbiol.">
        <title>The Global Catalogue of Microorganisms (GCM) 10K type strain sequencing project: providing services to taxonomists for standard genome sequencing and annotation.</title>
        <authorList>
            <consortium name="The Broad Institute Genomics Platform"/>
            <consortium name="The Broad Institute Genome Sequencing Center for Infectious Disease"/>
            <person name="Wu L."/>
            <person name="Ma J."/>
        </authorList>
    </citation>
    <scope>NUCLEOTIDE SEQUENCE [LARGE SCALE GENOMIC DNA]</scope>
    <source>
        <strain evidence="5 6">CGMCC 1.15824</strain>
    </source>
</reference>